<evidence type="ECO:0000313" key="2">
    <source>
        <dbReference type="EMBL" id="KER06490.1"/>
    </source>
</evidence>
<name>A0A081S6D7_9ARCH</name>
<reference evidence="2 3" key="1">
    <citation type="submission" date="2014-06" db="EMBL/GenBank/DDBJ databases">
        <authorList>
            <person name="Ngugi D.K."/>
            <person name="Blom J."/>
            <person name="Alam I."/>
            <person name="Rashid M."/>
            <person name="Ba Alawi W."/>
            <person name="Zhang G."/>
            <person name="Hikmawan T."/>
            <person name="Guan Y."/>
            <person name="Antunes A."/>
            <person name="Siam R."/>
            <person name="Eldorry H."/>
            <person name="Bajic V."/>
            <person name="Stingl U."/>
        </authorList>
    </citation>
    <scope>NUCLEOTIDE SEQUENCE [LARGE SCALE GENOMIC DNA]</scope>
    <source>
        <strain evidence="2">SCGC AAA799-E16</strain>
    </source>
</reference>
<keyword evidence="3" id="KW-1185">Reference proteome</keyword>
<evidence type="ECO:0000256" key="1">
    <source>
        <dbReference type="SAM" id="Coils"/>
    </source>
</evidence>
<keyword evidence="1" id="KW-0175">Coiled coil</keyword>
<gene>
    <name evidence="2" type="ORF">AAA799E16_00728</name>
</gene>
<comment type="caution">
    <text evidence="2">The sequence shown here is derived from an EMBL/GenBank/DDBJ whole genome shotgun (WGS) entry which is preliminary data.</text>
</comment>
<organism evidence="2 3">
    <name type="scientific">Marine Group I thaumarchaeote SCGC AAA799-E16</name>
    <dbReference type="NCBI Taxonomy" id="1502292"/>
    <lineage>
        <taxon>Archaea</taxon>
        <taxon>Nitrososphaerota</taxon>
        <taxon>Marine Group I</taxon>
    </lineage>
</organism>
<sequence>MNSLGFLIIIAIISLAFIVSVVPDFFPPVENEDTLLQQAENHKNQAQIYEKQARELTKNGQYKEAIKKFALSAEEYHEAAVNYGKMHDFLNAAKFHGRSSLAYEEAHLIQSESHDFFAP</sequence>
<dbReference type="EMBL" id="JNVL01000008">
    <property type="protein sequence ID" value="KER06490.1"/>
    <property type="molecule type" value="Genomic_DNA"/>
</dbReference>
<protein>
    <submittedName>
        <fullName evidence="2">Uncharacterized protein</fullName>
    </submittedName>
</protein>
<dbReference type="AlphaFoldDB" id="A0A081S6D7"/>
<feature type="coiled-coil region" evidence="1">
    <location>
        <begin position="32"/>
        <end position="59"/>
    </location>
</feature>
<accession>A0A081S6D7</accession>
<proteinExistence type="predicted"/>
<dbReference type="Proteomes" id="UP000028027">
    <property type="component" value="Unassembled WGS sequence"/>
</dbReference>
<evidence type="ECO:0000313" key="3">
    <source>
        <dbReference type="Proteomes" id="UP000028027"/>
    </source>
</evidence>